<sequence>MNTPLSIFLNKTVFYNKKTAILYFISLYFLVFLIFLDKGFETNKGNLFLISILYFCISICLIKLIKQNNYTFHKFSFNTDEYKFSSRKEKMICYKESFNRLSKNNIQSKDLGYNENETINKFLLNFNNTFNKDLMRSITFERFNDYLIYSKGYRTTGQLFYTQYRSSLIKITKDFLINTNKLEDVSNETISKFINNLTTLDNLNFDSDKGLHYNDKLVFEFLENIHNQKTSIVIEQEYSIPEQIKPIKLKHISKSEFYKVLEQISIDVLNVKLTKDDKEELKSFVGMFFITESKCKFNYNSKITQLNFINSENSKLFIKILRYLQDKSMTNLYNIDLIRTLNLIIKNDSINTDSNKRINFIKSVTYQKLTPKQTKNIDAVLRSLKNKYI</sequence>
<reference evidence="2 3" key="1">
    <citation type="submission" date="2020-05" db="EMBL/GenBank/DDBJ databases">
        <title>Tigecycline resistant gene in Empedobacter stercoris.</title>
        <authorList>
            <person name="Chen Y."/>
            <person name="Cheng Y."/>
            <person name="Zhou K."/>
        </authorList>
    </citation>
    <scope>NUCLEOTIDE SEQUENCE [LARGE SCALE GENOMIC DNA]</scope>
    <source>
        <strain evidence="2 3">ES202</strain>
    </source>
</reference>
<keyword evidence="1" id="KW-0812">Transmembrane</keyword>
<proteinExistence type="predicted"/>
<feature type="transmembrane region" description="Helical" evidence="1">
    <location>
        <begin position="48"/>
        <end position="65"/>
    </location>
</feature>
<dbReference type="EMBL" id="JABFOQ010000015">
    <property type="protein sequence ID" value="NOJ75705.1"/>
    <property type="molecule type" value="Genomic_DNA"/>
</dbReference>
<organism evidence="2 3">
    <name type="scientific">Empedobacter stercoris</name>
    <dbReference type="NCBI Taxonomy" id="1628248"/>
    <lineage>
        <taxon>Bacteria</taxon>
        <taxon>Pseudomonadati</taxon>
        <taxon>Bacteroidota</taxon>
        <taxon>Flavobacteriia</taxon>
        <taxon>Flavobacteriales</taxon>
        <taxon>Weeksellaceae</taxon>
        <taxon>Empedobacter</taxon>
    </lineage>
</organism>
<keyword evidence="1" id="KW-0472">Membrane</keyword>
<comment type="caution">
    <text evidence="2">The sequence shown here is derived from an EMBL/GenBank/DDBJ whole genome shotgun (WGS) entry which is preliminary data.</text>
</comment>
<feature type="transmembrane region" description="Helical" evidence="1">
    <location>
        <begin position="20"/>
        <end position="36"/>
    </location>
</feature>
<evidence type="ECO:0000313" key="2">
    <source>
        <dbReference type="EMBL" id="NOJ75705.1"/>
    </source>
</evidence>
<keyword evidence="3" id="KW-1185">Reference proteome</keyword>
<name>A0ABX1WM79_9FLAO</name>
<gene>
    <name evidence="2" type="ORF">HMH06_07665</name>
</gene>
<accession>A0ABX1WM79</accession>
<evidence type="ECO:0000313" key="3">
    <source>
        <dbReference type="Proteomes" id="UP000580344"/>
    </source>
</evidence>
<dbReference type="RefSeq" id="WP_171623015.1">
    <property type="nucleotide sequence ID" value="NZ_JABFOQ010000015.1"/>
</dbReference>
<keyword evidence="1" id="KW-1133">Transmembrane helix</keyword>
<protein>
    <submittedName>
        <fullName evidence="2">Uncharacterized protein</fullName>
    </submittedName>
</protein>
<evidence type="ECO:0000256" key="1">
    <source>
        <dbReference type="SAM" id="Phobius"/>
    </source>
</evidence>
<dbReference type="Proteomes" id="UP000580344">
    <property type="component" value="Unassembled WGS sequence"/>
</dbReference>